<name>A0A438D0R7_VITVI</name>
<gene>
    <name evidence="1" type="ORF">CK203_091590</name>
</gene>
<organism evidence="1 2">
    <name type="scientific">Vitis vinifera</name>
    <name type="common">Grape</name>
    <dbReference type="NCBI Taxonomy" id="29760"/>
    <lineage>
        <taxon>Eukaryota</taxon>
        <taxon>Viridiplantae</taxon>
        <taxon>Streptophyta</taxon>
        <taxon>Embryophyta</taxon>
        <taxon>Tracheophyta</taxon>
        <taxon>Spermatophyta</taxon>
        <taxon>Magnoliopsida</taxon>
        <taxon>eudicotyledons</taxon>
        <taxon>Gunneridae</taxon>
        <taxon>Pentapetalae</taxon>
        <taxon>rosids</taxon>
        <taxon>Vitales</taxon>
        <taxon>Vitaceae</taxon>
        <taxon>Viteae</taxon>
        <taxon>Vitis</taxon>
    </lineage>
</organism>
<reference evidence="1 2" key="1">
    <citation type="journal article" date="2018" name="PLoS Genet.">
        <title>Population sequencing reveals clonal diversity and ancestral inbreeding in the grapevine cultivar Chardonnay.</title>
        <authorList>
            <person name="Roach M.J."/>
            <person name="Johnson D.L."/>
            <person name="Bohlmann J."/>
            <person name="van Vuuren H.J."/>
            <person name="Jones S.J."/>
            <person name="Pretorius I.S."/>
            <person name="Schmidt S.A."/>
            <person name="Borneman A.R."/>
        </authorList>
    </citation>
    <scope>NUCLEOTIDE SEQUENCE [LARGE SCALE GENOMIC DNA]</scope>
    <source>
        <strain evidence="2">cv. Chardonnay</strain>
        <tissue evidence="1">Leaf</tissue>
    </source>
</reference>
<dbReference type="AlphaFoldDB" id="A0A438D0R7"/>
<protein>
    <submittedName>
        <fullName evidence="1">Uncharacterized protein</fullName>
    </submittedName>
</protein>
<dbReference type="EMBL" id="QGNW01001864">
    <property type="protein sequence ID" value="RVW29058.1"/>
    <property type="molecule type" value="Genomic_DNA"/>
</dbReference>
<comment type="caution">
    <text evidence="1">The sequence shown here is derived from an EMBL/GenBank/DDBJ whole genome shotgun (WGS) entry which is preliminary data.</text>
</comment>
<evidence type="ECO:0000313" key="2">
    <source>
        <dbReference type="Proteomes" id="UP000288805"/>
    </source>
</evidence>
<proteinExistence type="predicted"/>
<evidence type="ECO:0000313" key="1">
    <source>
        <dbReference type="EMBL" id="RVW29058.1"/>
    </source>
</evidence>
<dbReference type="Proteomes" id="UP000288805">
    <property type="component" value="Unassembled WGS sequence"/>
</dbReference>
<accession>A0A438D0R7</accession>
<sequence>MVLYKDFTEKTPSFDAIHFTQSSSSPLTFFPSKQQNSLSTSSNSQSLKGLLKQGFQLPPHSPSAVHTSFKPLCSKLKQIKKEKSRSKVLDRNEELLGRCLVGKWEGDTGRLPDLVSFGLWAKNS</sequence>